<dbReference type="PROSITE" id="PS50294">
    <property type="entry name" value="WD_REPEATS_REGION"/>
    <property type="match status" value="1"/>
</dbReference>
<dbReference type="PANTHER" id="PTHR44662">
    <property type="entry name" value="WD REPEAT-CONTAINING PROTEIN 81"/>
    <property type="match status" value="1"/>
</dbReference>
<feature type="region of interest" description="Disordered" evidence="2">
    <location>
        <begin position="1"/>
        <end position="21"/>
    </location>
</feature>
<organism evidence="4 5">
    <name type="scientific">Ridgeia piscesae</name>
    <name type="common">Tubeworm</name>
    <dbReference type="NCBI Taxonomy" id="27915"/>
    <lineage>
        <taxon>Eukaryota</taxon>
        <taxon>Metazoa</taxon>
        <taxon>Spiralia</taxon>
        <taxon>Lophotrochozoa</taxon>
        <taxon>Annelida</taxon>
        <taxon>Polychaeta</taxon>
        <taxon>Sedentaria</taxon>
        <taxon>Canalipalpata</taxon>
        <taxon>Sabellida</taxon>
        <taxon>Siboglinidae</taxon>
        <taxon>Ridgeia</taxon>
    </lineage>
</organism>
<accession>A0AAD9PD81</accession>
<keyword evidence="1" id="KW-0853">WD repeat</keyword>
<dbReference type="GO" id="GO:0005739">
    <property type="term" value="C:mitochondrion"/>
    <property type="evidence" value="ECO:0007669"/>
    <property type="project" value="TreeGrafter"/>
</dbReference>
<dbReference type="GO" id="GO:0035014">
    <property type="term" value="F:phosphatidylinositol 3-kinase regulator activity"/>
    <property type="evidence" value="ECO:0007669"/>
    <property type="project" value="TreeGrafter"/>
</dbReference>
<dbReference type="Pfam" id="PF00400">
    <property type="entry name" value="WD40"/>
    <property type="match status" value="1"/>
</dbReference>
<dbReference type="GO" id="GO:0035973">
    <property type="term" value="P:aggrephagy"/>
    <property type="evidence" value="ECO:0007669"/>
    <property type="project" value="TreeGrafter"/>
</dbReference>
<dbReference type="AlphaFoldDB" id="A0AAD9PD81"/>
<feature type="domain" description="Anaphase-promoting complex subunit 4-like WD40" evidence="3">
    <location>
        <begin position="199"/>
        <end position="247"/>
    </location>
</feature>
<comment type="caution">
    <text evidence="4">The sequence shown here is derived from an EMBL/GenBank/DDBJ whole genome shotgun (WGS) entry which is preliminary data.</text>
</comment>
<dbReference type="Gene3D" id="2.130.10.10">
    <property type="entry name" value="YVTN repeat-like/Quinoprotein amine dehydrogenase"/>
    <property type="match status" value="2"/>
</dbReference>
<evidence type="ECO:0000259" key="3">
    <source>
        <dbReference type="Pfam" id="PF12894"/>
    </source>
</evidence>
<dbReference type="SUPFAM" id="SSF50978">
    <property type="entry name" value="WD40 repeat-like"/>
    <property type="match status" value="1"/>
</dbReference>
<evidence type="ECO:0000313" key="4">
    <source>
        <dbReference type="EMBL" id="KAK2192465.1"/>
    </source>
</evidence>
<dbReference type="PANTHER" id="PTHR44662:SF1">
    <property type="entry name" value="WD REPEAT-CONTAINING PROTEIN 81"/>
    <property type="match status" value="1"/>
</dbReference>
<dbReference type="Proteomes" id="UP001209878">
    <property type="component" value="Unassembled WGS sequence"/>
</dbReference>
<feature type="repeat" description="WD" evidence="1">
    <location>
        <begin position="108"/>
        <end position="138"/>
    </location>
</feature>
<gene>
    <name evidence="4" type="ORF">NP493_31g06100</name>
</gene>
<dbReference type="InterPro" id="IPR036322">
    <property type="entry name" value="WD40_repeat_dom_sf"/>
</dbReference>
<feature type="repeat" description="WD" evidence="1">
    <location>
        <begin position="59"/>
        <end position="94"/>
    </location>
</feature>
<dbReference type="PROSITE" id="PS50082">
    <property type="entry name" value="WD_REPEATS_2"/>
    <property type="match status" value="3"/>
</dbReference>
<dbReference type="InterPro" id="IPR015943">
    <property type="entry name" value="WD40/YVTN_repeat-like_dom_sf"/>
</dbReference>
<evidence type="ECO:0000313" key="5">
    <source>
        <dbReference type="Proteomes" id="UP001209878"/>
    </source>
</evidence>
<dbReference type="EMBL" id="JAODUO010000030">
    <property type="protein sequence ID" value="KAK2192465.1"/>
    <property type="molecule type" value="Genomic_DNA"/>
</dbReference>
<sequence length="355" mass="39423">MRCRSGEPPVDDNTLRSPEMDINKQRHLKGNWLAYWEHEVGLSDRQDMFDFKQIKLQTFTGHTSSVRAIQVLDNENSFMSASKDKTVKLWSLRSFGDGSERVGCQWTYNKHRKPVFTVSFIESIRLAVSNDSSVHVWDPFVGMCLRQYEASKNNPVTAMTPMASPSSCVMTATADAILRLLDVRMEMFTCEFKCTTTPAGLIRCIAPSPDGHWLAVGYSTGIISVLDARTGLVAASWKGHEGEILQMKAFDNMSFVTSSFDQSMTLWNAEDGKAVSVFKGLTEPVHCISFYRGMMLTATTAKRVGVYPSLDSKVNFTSTKLRSDTFPGVLTTMAVLPANRLLLLGADNGAIRLLA</sequence>
<proteinExistence type="predicted"/>
<dbReference type="Pfam" id="PF12894">
    <property type="entry name" value="ANAPC4_WD40"/>
    <property type="match status" value="1"/>
</dbReference>
<dbReference type="InterPro" id="IPR001680">
    <property type="entry name" value="WD40_rpt"/>
</dbReference>
<dbReference type="InterPro" id="IPR052651">
    <property type="entry name" value="WDR81"/>
</dbReference>
<dbReference type="SMART" id="SM00320">
    <property type="entry name" value="WD40"/>
    <property type="match status" value="6"/>
</dbReference>
<name>A0AAD9PD81_RIDPI</name>
<keyword evidence="5" id="KW-1185">Reference proteome</keyword>
<reference evidence="4" key="1">
    <citation type="journal article" date="2023" name="Mol. Biol. Evol.">
        <title>Third-Generation Sequencing Reveals the Adaptive Role of the Epigenome in Three Deep-Sea Polychaetes.</title>
        <authorList>
            <person name="Perez M."/>
            <person name="Aroh O."/>
            <person name="Sun Y."/>
            <person name="Lan Y."/>
            <person name="Juniper S.K."/>
            <person name="Young C.R."/>
            <person name="Angers B."/>
            <person name="Qian P.Y."/>
        </authorList>
    </citation>
    <scope>NUCLEOTIDE SEQUENCE</scope>
    <source>
        <strain evidence="4">R07B-5</strain>
    </source>
</reference>
<evidence type="ECO:0000256" key="1">
    <source>
        <dbReference type="PROSITE-ProRule" id="PRU00221"/>
    </source>
</evidence>
<evidence type="ECO:0000256" key="2">
    <source>
        <dbReference type="SAM" id="MobiDB-lite"/>
    </source>
</evidence>
<feature type="repeat" description="WD" evidence="1">
    <location>
        <begin position="237"/>
        <end position="277"/>
    </location>
</feature>
<protein>
    <recommendedName>
        <fullName evidence="3">Anaphase-promoting complex subunit 4-like WD40 domain-containing protein</fullName>
    </recommendedName>
</protein>
<dbReference type="InterPro" id="IPR024977">
    <property type="entry name" value="Apc4-like_WD40_dom"/>
</dbReference>